<evidence type="ECO:0000256" key="5">
    <source>
        <dbReference type="ARBA" id="ARBA00022989"/>
    </source>
</evidence>
<comment type="subcellular location">
    <subcellularLocation>
        <location evidence="1">Cell membrane</location>
        <topology evidence="1">Multi-pass membrane protein</topology>
    </subcellularLocation>
</comment>
<dbReference type="STRING" id="274537.BIU88_06410"/>
<evidence type="ECO:0000313" key="10">
    <source>
        <dbReference type="Proteomes" id="UP000095185"/>
    </source>
</evidence>
<dbReference type="GO" id="GO:0044874">
    <property type="term" value="P:lipoprotein localization to outer membrane"/>
    <property type="evidence" value="ECO:0007669"/>
    <property type="project" value="TreeGrafter"/>
</dbReference>
<feature type="transmembrane region" description="Helical" evidence="7">
    <location>
        <begin position="20"/>
        <end position="39"/>
    </location>
</feature>
<dbReference type="EMBL" id="CP017305">
    <property type="protein sequence ID" value="AOS83815.1"/>
    <property type="molecule type" value="Genomic_DNA"/>
</dbReference>
<dbReference type="GO" id="GO:0098797">
    <property type="term" value="C:plasma membrane protein complex"/>
    <property type="evidence" value="ECO:0007669"/>
    <property type="project" value="TreeGrafter"/>
</dbReference>
<proteinExistence type="inferred from homology"/>
<evidence type="ECO:0000259" key="8">
    <source>
        <dbReference type="Pfam" id="PF02687"/>
    </source>
</evidence>
<dbReference type="Proteomes" id="UP000095185">
    <property type="component" value="Chromosome"/>
</dbReference>
<evidence type="ECO:0000313" key="9">
    <source>
        <dbReference type="EMBL" id="AOS83815.1"/>
    </source>
</evidence>
<feature type="transmembrane region" description="Helical" evidence="7">
    <location>
        <begin position="310"/>
        <end position="341"/>
    </location>
</feature>
<organism evidence="9 10">
    <name type="scientific">Chlorobaculum limnaeum</name>
    <dbReference type="NCBI Taxonomy" id="274537"/>
    <lineage>
        <taxon>Bacteria</taxon>
        <taxon>Pseudomonadati</taxon>
        <taxon>Chlorobiota</taxon>
        <taxon>Chlorobiia</taxon>
        <taxon>Chlorobiales</taxon>
        <taxon>Chlorobiaceae</taxon>
        <taxon>Chlorobaculum</taxon>
    </lineage>
</organism>
<dbReference type="AlphaFoldDB" id="A0A1D8D2L1"/>
<dbReference type="PROSITE" id="PS51257">
    <property type="entry name" value="PROKAR_LIPOPROTEIN"/>
    <property type="match status" value="1"/>
</dbReference>
<keyword evidence="5 7" id="KW-1133">Transmembrane helix</keyword>
<protein>
    <submittedName>
        <fullName evidence="9">ABC transporter permease</fullName>
    </submittedName>
</protein>
<comment type="similarity">
    <text evidence="2">Belongs to the ABC-4 integral membrane protein family. LolC/E subfamily.</text>
</comment>
<feature type="transmembrane region" description="Helical" evidence="7">
    <location>
        <begin position="703"/>
        <end position="732"/>
    </location>
</feature>
<evidence type="ECO:0000256" key="1">
    <source>
        <dbReference type="ARBA" id="ARBA00004651"/>
    </source>
</evidence>
<feature type="transmembrane region" description="Helical" evidence="7">
    <location>
        <begin position="269"/>
        <end position="290"/>
    </location>
</feature>
<evidence type="ECO:0000256" key="7">
    <source>
        <dbReference type="SAM" id="Phobius"/>
    </source>
</evidence>
<dbReference type="KEGG" id="clz:BIU88_06410"/>
<feature type="transmembrane region" description="Helical" evidence="7">
    <location>
        <begin position="361"/>
        <end position="381"/>
    </location>
</feature>
<dbReference type="PANTHER" id="PTHR30489">
    <property type="entry name" value="LIPOPROTEIN-RELEASING SYSTEM TRANSMEMBRANE PROTEIN LOLE"/>
    <property type="match status" value="1"/>
</dbReference>
<evidence type="ECO:0000256" key="6">
    <source>
        <dbReference type="ARBA" id="ARBA00023136"/>
    </source>
</evidence>
<dbReference type="PANTHER" id="PTHR30489:SF0">
    <property type="entry name" value="LIPOPROTEIN-RELEASING SYSTEM TRANSMEMBRANE PROTEIN LOLE"/>
    <property type="match status" value="1"/>
</dbReference>
<feature type="domain" description="ABC3 transporter permease C-terminal" evidence="8">
    <location>
        <begin position="269"/>
        <end position="389"/>
    </location>
</feature>
<feature type="transmembrane region" description="Helical" evidence="7">
    <location>
        <begin position="660"/>
        <end position="682"/>
    </location>
</feature>
<evidence type="ECO:0000256" key="2">
    <source>
        <dbReference type="ARBA" id="ARBA00005236"/>
    </source>
</evidence>
<reference evidence="9" key="1">
    <citation type="submission" date="2016-09" db="EMBL/GenBank/DDBJ databases">
        <title>Genome sequence of Chlorobaculum limnaeum.</title>
        <authorList>
            <person name="Liu Z."/>
            <person name="Tank M."/>
            <person name="Bryant D.A."/>
        </authorList>
    </citation>
    <scope>NUCLEOTIDE SEQUENCE [LARGE SCALE GENOMIC DNA]</scope>
    <source>
        <strain evidence="9">DSM 1677</strain>
    </source>
</reference>
<evidence type="ECO:0000256" key="3">
    <source>
        <dbReference type="ARBA" id="ARBA00022475"/>
    </source>
</evidence>
<gene>
    <name evidence="9" type="ORF">BIU88_06410</name>
</gene>
<sequence length="787" mass="86812">MRQLNRKLLRDLLHMKGQMLAVTAVVACGIAMFVSMSNVKYSLEMTRADYYSRYRFADLFMQLKRAPEFTLEAVRRIPGVATVAPRIVTNVTLDVPGLGEPATAQLVSLPDRGAPALNGVFIAEGRMIDPSRPEEVIVSKPFMKANRLKPGDHIGAVINGRWKRLVIVGSGLSPEYIYEVQPGAFFPDNRRFGIFWMNRRALESALDMTGAFNDLSLTLTHGASEKEAIRQLDRMYARYGSLGAYGRDQQVSDRFIGDEIRILGMEITVLPTIFLVVAVFLLNIVLQRLVSTQREQIAVLKANGYDDEEVGLHVLGFALAPTVAGVVLGTGFGAWLGSALLQLYGDVYNFPRLLYVFRMENALGAVLLSFAAAVGGALMAARRAVKLPPAEAMRPESPPVYRPGLLDRSPIAHRLSMPVRIILRNIERHPFKSALSVTMISLAVAILVAGRYTYDSVQRMSDVEFGSRHREDVTVIFNDAMPPSTAFSFASMKGVLESEFYREEPVRLVFGYRSRRQTLKGLQRDDGLQRLIDSHVRPRSLPEHGLLLTKTLADLLDVKPGDVLTVEFLQGARRSVEVPVAGTIDEIIGISAYLRLDELNRLAGDGGTLSAGVLKLDASQSAELYDRFKRTPGVGGIMMLQALRKSFDEMLAKSMNISTFILTSFACILAFAMIYNGARITLSERARELSSLRVLGMTKREIAVILLGEQAIFCIVAIPLGFLFGIILSVLLARALSSELYRMPLVFTPANFLFAFAVLITVAIVSGVIVGRKVVTLDMIAVLKTKE</sequence>
<feature type="transmembrane region" description="Helical" evidence="7">
    <location>
        <begin position="752"/>
        <end position="770"/>
    </location>
</feature>
<keyword evidence="10" id="KW-1185">Reference proteome</keyword>
<dbReference type="OrthoDB" id="5137249at2"/>
<accession>A0A1D8D2L1</accession>
<name>A0A1D8D2L1_CHLLM</name>
<keyword evidence="6 7" id="KW-0472">Membrane</keyword>
<keyword evidence="4 7" id="KW-0812">Transmembrane</keyword>
<dbReference type="InterPro" id="IPR051447">
    <property type="entry name" value="Lipoprotein-release_system"/>
</dbReference>
<feature type="domain" description="ABC3 transporter permease C-terminal" evidence="8">
    <location>
        <begin position="661"/>
        <end position="777"/>
    </location>
</feature>
<dbReference type="Pfam" id="PF02687">
    <property type="entry name" value="FtsX"/>
    <property type="match status" value="2"/>
</dbReference>
<dbReference type="InterPro" id="IPR003838">
    <property type="entry name" value="ABC3_permease_C"/>
</dbReference>
<keyword evidence="3" id="KW-1003">Cell membrane</keyword>
<feature type="transmembrane region" description="Helical" evidence="7">
    <location>
        <begin position="434"/>
        <end position="454"/>
    </location>
</feature>
<dbReference type="RefSeq" id="WP_069809721.1">
    <property type="nucleotide sequence ID" value="NZ_CP017305.1"/>
</dbReference>
<evidence type="ECO:0000256" key="4">
    <source>
        <dbReference type="ARBA" id="ARBA00022692"/>
    </source>
</evidence>